<dbReference type="RefSeq" id="WP_022002545.1">
    <property type="nucleotide sequence ID" value="NZ_JADPGG010000072.1"/>
</dbReference>
<organism evidence="4 5">
    <name type="scientific">Faecalibacillus intestinalis</name>
    <dbReference type="NCBI Taxonomy" id="1982626"/>
    <lineage>
        <taxon>Bacteria</taxon>
        <taxon>Bacillati</taxon>
        <taxon>Bacillota</taxon>
        <taxon>Erysipelotrichia</taxon>
        <taxon>Erysipelotrichales</taxon>
        <taxon>Coprobacillaceae</taxon>
        <taxon>Faecalibacillus</taxon>
    </lineage>
</organism>
<dbReference type="InterPro" id="IPR002068">
    <property type="entry name" value="A-crystallin/Hsp20_dom"/>
</dbReference>
<dbReference type="InterPro" id="IPR008978">
    <property type="entry name" value="HSP20-like_chaperone"/>
</dbReference>
<protein>
    <submittedName>
        <fullName evidence="4">Hsp20/alpha crystallin family protein</fullName>
    </submittedName>
</protein>
<evidence type="ECO:0000256" key="1">
    <source>
        <dbReference type="PROSITE-ProRule" id="PRU00285"/>
    </source>
</evidence>
<proteinExistence type="inferred from homology"/>
<dbReference type="PROSITE" id="PS01031">
    <property type="entry name" value="SHSP"/>
    <property type="match status" value="1"/>
</dbReference>
<evidence type="ECO:0000313" key="4">
    <source>
        <dbReference type="EMBL" id="PST36657.1"/>
    </source>
</evidence>
<dbReference type="Gene3D" id="2.60.40.790">
    <property type="match status" value="1"/>
</dbReference>
<keyword evidence="5" id="KW-1185">Reference proteome</keyword>
<dbReference type="Pfam" id="PF00011">
    <property type="entry name" value="HSP20"/>
    <property type="match status" value="1"/>
</dbReference>
<dbReference type="AlphaFoldDB" id="A0A2T3FMY6"/>
<evidence type="ECO:0000313" key="5">
    <source>
        <dbReference type="Proteomes" id="UP000240974"/>
    </source>
</evidence>
<feature type="domain" description="SHSP" evidence="3">
    <location>
        <begin position="32"/>
        <end position="146"/>
    </location>
</feature>
<dbReference type="EMBL" id="PYLQ01000026">
    <property type="protein sequence ID" value="PST36657.1"/>
    <property type="molecule type" value="Genomic_DNA"/>
</dbReference>
<evidence type="ECO:0000259" key="3">
    <source>
        <dbReference type="PROSITE" id="PS01031"/>
    </source>
</evidence>
<dbReference type="InterPro" id="IPR031107">
    <property type="entry name" value="Small_HSP"/>
</dbReference>
<dbReference type="PANTHER" id="PTHR11527">
    <property type="entry name" value="HEAT-SHOCK PROTEIN 20 FAMILY MEMBER"/>
    <property type="match status" value="1"/>
</dbReference>
<reference evidence="4 5" key="1">
    <citation type="journal article" date="2019" name="Int. J. Syst. Evol. Microbiol.">
        <title>Faecalibacillus intestinalis gen. nov., sp. nov. and Faecalibacillus faecis sp. nov., isolated from human faeces.</title>
        <authorList>
            <person name="Seo B."/>
            <person name="Jeon K."/>
            <person name="Baek I."/>
            <person name="Lee Y.M."/>
            <person name="Baek K."/>
            <person name="Ko G."/>
        </authorList>
    </citation>
    <scope>NUCLEOTIDE SEQUENCE [LARGE SCALE GENOMIC DNA]</scope>
    <source>
        <strain evidence="4 5">SNUG30099</strain>
    </source>
</reference>
<comment type="caution">
    <text evidence="4">The sequence shown here is derived from an EMBL/GenBank/DDBJ whole genome shotgun (WGS) entry which is preliminary data.</text>
</comment>
<name>A0A2T3FMY6_9FIRM</name>
<dbReference type="Proteomes" id="UP000240974">
    <property type="component" value="Unassembled WGS sequence"/>
</dbReference>
<evidence type="ECO:0000256" key="2">
    <source>
        <dbReference type="RuleBase" id="RU003616"/>
    </source>
</evidence>
<comment type="similarity">
    <text evidence="1 2">Belongs to the small heat shock protein (HSP20) family.</text>
</comment>
<dbReference type="SUPFAM" id="SSF49764">
    <property type="entry name" value="HSP20-like chaperones"/>
    <property type="match status" value="1"/>
</dbReference>
<dbReference type="CDD" id="cd06471">
    <property type="entry name" value="ACD_LpsHSP_like"/>
    <property type="match status" value="1"/>
</dbReference>
<gene>
    <name evidence="4" type="ORF">C7U54_12970</name>
</gene>
<sequence length="146" mass="17027">MMMPSLFTENLFDDFFNDFDEDFFGKKNPLYGKHARNMMKTDVRETDTTYEVDVDLPGFKKEDINVNYENGYLTISTSKGLDKDEKDKEGHYIRQERYVGNMTRSFYLGDIPKEDIKAKYEGGVLRLSVPKSDMKQIENTSTISIE</sequence>
<accession>A0A2T3FMY6</accession>